<keyword evidence="1" id="KW-0812">Transmembrane</keyword>
<dbReference type="AlphaFoldDB" id="A0A518IR11"/>
<accession>A0A518IR11</accession>
<reference evidence="2 3" key="1">
    <citation type="submission" date="2019-02" db="EMBL/GenBank/DDBJ databases">
        <title>Deep-cultivation of Planctomycetes and their phenomic and genomic characterization uncovers novel biology.</title>
        <authorList>
            <person name="Wiegand S."/>
            <person name="Jogler M."/>
            <person name="Boedeker C."/>
            <person name="Pinto D."/>
            <person name="Vollmers J."/>
            <person name="Rivas-Marin E."/>
            <person name="Kohn T."/>
            <person name="Peeters S.H."/>
            <person name="Heuer A."/>
            <person name="Rast P."/>
            <person name="Oberbeckmann S."/>
            <person name="Bunk B."/>
            <person name="Jeske O."/>
            <person name="Meyerdierks A."/>
            <person name="Storesund J.E."/>
            <person name="Kallscheuer N."/>
            <person name="Luecker S."/>
            <person name="Lage O.M."/>
            <person name="Pohl T."/>
            <person name="Merkel B.J."/>
            <person name="Hornburger P."/>
            <person name="Mueller R.-W."/>
            <person name="Bruemmer F."/>
            <person name="Labrenz M."/>
            <person name="Spormann A.M."/>
            <person name="Op den Camp H."/>
            <person name="Overmann J."/>
            <person name="Amann R."/>
            <person name="Jetten M.S.M."/>
            <person name="Mascher T."/>
            <person name="Medema M.H."/>
            <person name="Devos D.P."/>
            <person name="Kaster A.-K."/>
            <person name="Ovreas L."/>
            <person name="Rohde M."/>
            <person name="Galperin M.Y."/>
            <person name="Jogler C."/>
        </authorList>
    </citation>
    <scope>NUCLEOTIDE SEQUENCE [LARGE SCALE GENOMIC DNA]</scope>
    <source>
        <strain evidence="2 3">Mal33</strain>
    </source>
</reference>
<dbReference type="EMBL" id="CP036318">
    <property type="protein sequence ID" value="QDV55524.1"/>
    <property type="molecule type" value="Genomic_DNA"/>
</dbReference>
<keyword evidence="1" id="KW-1133">Transmembrane helix</keyword>
<feature type="transmembrane region" description="Helical" evidence="1">
    <location>
        <begin position="25"/>
        <end position="47"/>
    </location>
</feature>
<organism evidence="2 3">
    <name type="scientific">Rosistilla oblonga</name>
    <dbReference type="NCBI Taxonomy" id="2527990"/>
    <lineage>
        <taxon>Bacteria</taxon>
        <taxon>Pseudomonadati</taxon>
        <taxon>Planctomycetota</taxon>
        <taxon>Planctomycetia</taxon>
        <taxon>Pirellulales</taxon>
        <taxon>Pirellulaceae</taxon>
        <taxon>Rosistilla</taxon>
    </lineage>
</organism>
<dbReference type="RefSeq" id="WP_145283374.1">
    <property type="nucleotide sequence ID" value="NZ_CP036318.1"/>
</dbReference>
<keyword evidence="3" id="KW-1185">Reference proteome</keyword>
<gene>
    <name evidence="2" type="ORF">Mal33_15010</name>
</gene>
<protein>
    <submittedName>
        <fullName evidence="2">Uncharacterized protein</fullName>
    </submittedName>
</protein>
<name>A0A518IR11_9BACT</name>
<keyword evidence="1" id="KW-0472">Membrane</keyword>
<dbReference type="Proteomes" id="UP000316770">
    <property type="component" value="Chromosome"/>
</dbReference>
<evidence type="ECO:0000313" key="3">
    <source>
        <dbReference type="Proteomes" id="UP000316770"/>
    </source>
</evidence>
<sequence>MCFRHTFNRCQSPPRRGCRRGGGSMIELVVSATLLVALIGTFAPMSLSAGRMWQQTRHHQLALDELSNHLDRLLALPEDQRGAELQSLQPSAAAQAALPAASLTAVQVSDEDGTRITIEINWQRQTPSQPLSLTGWIRGTDDE</sequence>
<proteinExistence type="predicted"/>
<evidence type="ECO:0000256" key="1">
    <source>
        <dbReference type="SAM" id="Phobius"/>
    </source>
</evidence>
<evidence type="ECO:0000313" key="2">
    <source>
        <dbReference type="EMBL" id="QDV55524.1"/>
    </source>
</evidence>